<sequence>MRTADGPGRTGPRPSPGVADRLRRTAARWEDVLAVGLGLLAAIGLLVAWLAGSAAHGAVLERGAGEAAERTPVPAVVTERAATMGDLHTGQQALTVAWTAPDGSARTAGTSLPGLYDVGDPITVWTGPAGDLTTQPSTPADALTVGIAAGLMTVVGWGVLLLGAGYAGFRATAARFARAWELDWATVEPRWSGRRPA</sequence>
<organism evidence="2 3">
    <name type="scientific">Pseudonocardia parietis</name>
    <dbReference type="NCBI Taxonomy" id="570936"/>
    <lineage>
        <taxon>Bacteria</taxon>
        <taxon>Bacillati</taxon>
        <taxon>Actinomycetota</taxon>
        <taxon>Actinomycetes</taxon>
        <taxon>Pseudonocardiales</taxon>
        <taxon>Pseudonocardiaceae</taxon>
        <taxon>Pseudonocardia</taxon>
    </lineage>
</organism>
<keyword evidence="1" id="KW-0812">Transmembrane</keyword>
<keyword evidence="1" id="KW-1133">Transmembrane helix</keyword>
<evidence type="ECO:0000313" key="2">
    <source>
        <dbReference type="EMBL" id="MBP2367939.1"/>
    </source>
</evidence>
<dbReference type="RefSeq" id="WP_210028142.1">
    <property type="nucleotide sequence ID" value="NZ_JAGINU010000001.1"/>
</dbReference>
<dbReference type="EMBL" id="JAGINU010000001">
    <property type="protein sequence ID" value="MBP2367939.1"/>
    <property type="molecule type" value="Genomic_DNA"/>
</dbReference>
<evidence type="ECO:0000256" key="1">
    <source>
        <dbReference type="SAM" id="Phobius"/>
    </source>
</evidence>
<evidence type="ECO:0008006" key="4">
    <source>
        <dbReference type="Google" id="ProtNLM"/>
    </source>
</evidence>
<comment type="caution">
    <text evidence="2">The sequence shown here is derived from an EMBL/GenBank/DDBJ whole genome shotgun (WGS) entry which is preliminary data.</text>
</comment>
<keyword evidence="1" id="KW-0472">Membrane</keyword>
<keyword evidence="3" id="KW-1185">Reference proteome</keyword>
<proteinExistence type="predicted"/>
<name>A0ABS4VVJ6_9PSEU</name>
<protein>
    <recommendedName>
        <fullName evidence="4">Integral membrane protein</fullName>
    </recommendedName>
</protein>
<reference evidence="2 3" key="1">
    <citation type="submission" date="2021-03" db="EMBL/GenBank/DDBJ databases">
        <title>Sequencing the genomes of 1000 actinobacteria strains.</title>
        <authorList>
            <person name="Klenk H.-P."/>
        </authorList>
    </citation>
    <scope>NUCLEOTIDE SEQUENCE [LARGE SCALE GENOMIC DNA]</scope>
    <source>
        <strain evidence="2 3">DSM 45256</strain>
    </source>
</reference>
<dbReference type="PANTHER" id="PTHR42305:SF1">
    <property type="entry name" value="MEMBRANE PROTEIN RV1733C-RELATED"/>
    <property type="match status" value="1"/>
</dbReference>
<feature type="transmembrane region" description="Helical" evidence="1">
    <location>
        <begin position="32"/>
        <end position="52"/>
    </location>
</feature>
<accession>A0ABS4VVJ6</accession>
<dbReference type="Proteomes" id="UP001519295">
    <property type="component" value="Unassembled WGS sequence"/>
</dbReference>
<dbReference type="InterPro" id="IPR039708">
    <property type="entry name" value="MT1774/Rv1733c-like"/>
</dbReference>
<evidence type="ECO:0000313" key="3">
    <source>
        <dbReference type="Proteomes" id="UP001519295"/>
    </source>
</evidence>
<gene>
    <name evidence="2" type="ORF">JOF36_003635</name>
</gene>
<dbReference type="PANTHER" id="PTHR42305">
    <property type="entry name" value="MEMBRANE PROTEIN RV1733C-RELATED"/>
    <property type="match status" value="1"/>
</dbReference>
<feature type="transmembrane region" description="Helical" evidence="1">
    <location>
        <begin position="142"/>
        <end position="169"/>
    </location>
</feature>